<protein>
    <submittedName>
        <fullName evidence="2">Uncharacterized protein</fullName>
    </submittedName>
</protein>
<dbReference type="EMBL" id="JARJBB010000034">
    <property type="protein sequence ID" value="MDF3302940.1"/>
    <property type="molecule type" value="Genomic_DNA"/>
</dbReference>
<evidence type="ECO:0000256" key="1">
    <source>
        <dbReference type="SAM" id="MobiDB-lite"/>
    </source>
</evidence>
<keyword evidence="3" id="KW-1185">Reference proteome</keyword>
<feature type="region of interest" description="Disordered" evidence="1">
    <location>
        <begin position="37"/>
        <end position="59"/>
    </location>
</feature>
<dbReference type="RefSeq" id="WP_276112490.1">
    <property type="nucleotide sequence ID" value="NZ_JARJBB010000034.1"/>
</dbReference>
<accession>A0ABT6AE50</accession>
<proteinExistence type="predicted"/>
<comment type="caution">
    <text evidence="2">The sequence shown here is derived from an EMBL/GenBank/DDBJ whole genome shotgun (WGS) entry which is preliminary data.</text>
</comment>
<dbReference type="Proteomes" id="UP001221150">
    <property type="component" value="Unassembled WGS sequence"/>
</dbReference>
<evidence type="ECO:0000313" key="3">
    <source>
        <dbReference type="Proteomes" id="UP001221150"/>
    </source>
</evidence>
<evidence type="ECO:0000313" key="2">
    <source>
        <dbReference type="EMBL" id="MDF3302940.1"/>
    </source>
</evidence>
<organism evidence="2 3">
    <name type="scientific">Streptomyces tropicalis</name>
    <dbReference type="NCBI Taxonomy" id="3034234"/>
    <lineage>
        <taxon>Bacteria</taxon>
        <taxon>Bacillati</taxon>
        <taxon>Actinomycetota</taxon>
        <taxon>Actinomycetes</taxon>
        <taxon>Kitasatosporales</taxon>
        <taxon>Streptomycetaceae</taxon>
        <taxon>Streptomyces</taxon>
    </lineage>
</organism>
<reference evidence="2 3" key="1">
    <citation type="submission" date="2023-03" db="EMBL/GenBank/DDBJ databases">
        <title>Draft genome sequence of Streptomyces sp. K1PA1 isolated from peat swamp forest in Thailand.</title>
        <authorList>
            <person name="Klaysubun C."/>
            <person name="Duangmal K."/>
        </authorList>
    </citation>
    <scope>NUCLEOTIDE SEQUENCE [LARGE SCALE GENOMIC DNA]</scope>
    <source>
        <strain evidence="2 3">K1PA1</strain>
    </source>
</reference>
<gene>
    <name evidence="2" type="ORF">P3H78_30895</name>
</gene>
<name>A0ABT6AE50_9ACTN</name>
<sequence length="59" mass="6383">MAAGQRHVYAAWNWWDECGRPGRTRFGVSAERTDARRSWLDSPATPLPGQVAAGRAGAG</sequence>